<feature type="transmembrane region" description="Helical" evidence="6">
    <location>
        <begin position="7"/>
        <end position="24"/>
    </location>
</feature>
<feature type="transmembrane region" description="Helical" evidence="6">
    <location>
        <begin position="30"/>
        <end position="50"/>
    </location>
</feature>
<evidence type="ECO:0000313" key="9">
    <source>
        <dbReference type="Proteomes" id="UP000186806"/>
    </source>
</evidence>
<proteinExistence type="predicted"/>
<evidence type="ECO:0000256" key="1">
    <source>
        <dbReference type="ARBA" id="ARBA00004651"/>
    </source>
</evidence>
<feature type="transmembrane region" description="Helical" evidence="6">
    <location>
        <begin position="257"/>
        <end position="279"/>
    </location>
</feature>
<dbReference type="AlphaFoldDB" id="A0A1Q8TE29"/>
<name>A0A1Q8TE29_9GAMM</name>
<evidence type="ECO:0000256" key="3">
    <source>
        <dbReference type="ARBA" id="ARBA00022692"/>
    </source>
</evidence>
<protein>
    <submittedName>
        <fullName evidence="8">Transporter</fullName>
    </submittedName>
</protein>
<dbReference type="PANTHER" id="PTHR43478">
    <property type="entry name" value="NA+/H+ ANTIPORTER-RELATED"/>
    <property type="match status" value="1"/>
</dbReference>
<feature type="domain" description="Na+/H+ antiporter NhaC-like C-terminal" evidence="7">
    <location>
        <begin position="157"/>
        <end position="465"/>
    </location>
</feature>
<dbReference type="Proteomes" id="UP000186806">
    <property type="component" value="Unassembled WGS sequence"/>
</dbReference>
<keyword evidence="4 6" id="KW-1133">Transmembrane helix</keyword>
<keyword evidence="5 6" id="KW-0472">Membrane</keyword>
<sequence>MDATTHLGLLSVLPATLAIILAFITRNTVFSLAVACFVGVMTMGEGPMGFPNLLKETLGTTSFSWILLLELFIGTVIAFFQRTGAIQNFTAWVEKRALSRIKVQLVGWVMGMFVFFSDYFSPLFVGSTMRGLTDRFLVSREKLAYIADSTSAPVSVLMPITGWAVFIAGLLIGMGPIEDAGQAMSVFVHAIPFNLYAWLSVATVGLVIAGIIPLFGPMKKAERRAQEEGKVLRDGADPLLGEELTNIAPYPAARTSLLLNFIMPVLIVISVAIGTFIVLDSAKTMEAFLAAAVFLGIVMRLQGIPFNDIMKTSTAGMKGVMPAIIILALAYSLNQLSEDMGTASYIVEITEGWLTPALLPAMTFMIAAVIAFSTGTSWGTFAIMMPLSVPVAFNFTGDAITPLIYATVAAVAGGGVFGDHCSPLSDTSVLASTGAASDHIDHVKTQIPFALAVAVVALAMYLCAGYLWIGIG</sequence>
<dbReference type="RefSeq" id="WP_075368804.1">
    <property type="nucleotide sequence ID" value="NZ_MSDQ01000017.1"/>
</dbReference>
<feature type="transmembrane region" description="Helical" evidence="6">
    <location>
        <begin position="449"/>
        <end position="469"/>
    </location>
</feature>
<keyword evidence="2" id="KW-1003">Cell membrane</keyword>
<feature type="transmembrane region" description="Helical" evidence="6">
    <location>
        <begin position="156"/>
        <end position="175"/>
    </location>
</feature>
<comment type="subcellular location">
    <subcellularLocation>
        <location evidence="1">Cell membrane</location>
        <topology evidence="1">Multi-pass membrane protein</topology>
    </subcellularLocation>
</comment>
<accession>A0A1Q8TE29</accession>
<evidence type="ECO:0000313" key="8">
    <source>
        <dbReference type="EMBL" id="OLO11888.1"/>
    </source>
</evidence>
<dbReference type="InterPro" id="IPR018461">
    <property type="entry name" value="Na/H_Antiport_NhaC-like_C"/>
</dbReference>
<evidence type="ECO:0000259" key="7">
    <source>
        <dbReference type="Pfam" id="PF03553"/>
    </source>
</evidence>
<gene>
    <name evidence="8" type="ORF">BTW10_07115</name>
</gene>
<evidence type="ECO:0000256" key="2">
    <source>
        <dbReference type="ARBA" id="ARBA00022475"/>
    </source>
</evidence>
<evidence type="ECO:0000256" key="6">
    <source>
        <dbReference type="SAM" id="Phobius"/>
    </source>
</evidence>
<organism evidence="8 9">
    <name type="scientific">Chromohalobacter japonicus</name>
    <dbReference type="NCBI Taxonomy" id="223900"/>
    <lineage>
        <taxon>Bacteria</taxon>
        <taxon>Pseudomonadati</taxon>
        <taxon>Pseudomonadota</taxon>
        <taxon>Gammaproteobacteria</taxon>
        <taxon>Oceanospirillales</taxon>
        <taxon>Halomonadaceae</taxon>
        <taxon>Chromohalobacter</taxon>
    </lineage>
</organism>
<comment type="caution">
    <text evidence="8">The sequence shown here is derived from an EMBL/GenBank/DDBJ whole genome shotgun (WGS) entry which is preliminary data.</text>
</comment>
<feature type="transmembrane region" description="Helical" evidence="6">
    <location>
        <begin position="195"/>
        <end position="216"/>
    </location>
</feature>
<dbReference type="PANTHER" id="PTHR43478:SF1">
    <property type="entry name" value="NA+_H+ ANTIPORTER NHAC-LIKE C-TERMINAL DOMAIN-CONTAINING PROTEIN"/>
    <property type="match status" value="1"/>
</dbReference>
<feature type="transmembrane region" description="Helical" evidence="6">
    <location>
        <begin position="62"/>
        <end position="81"/>
    </location>
</feature>
<keyword evidence="9" id="KW-1185">Reference proteome</keyword>
<dbReference type="EMBL" id="MSDQ01000017">
    <property type="protein sequence ID" value="OLO11888.1"/>
    <property type="molecule type" value="Genomic_DNA"/>
</dbReference>
<dbReference type="GO" id="GO:0005886">
    <property type="term" value="C:plasma membrane"/>
    <property type="evidence" value="ECO:0007669"/>
    <property type="project" value="UniProtKB-SubCell"/>
</dbReference>
<feature type="transmembrane region" description="Helical" evidence="6">
    <location>
        <begin position="285"/>
        <end position="303"/>
    </location>
</feature>
<feature type="transmembrane region" description="Helical" evidence="6">
    <location>
        <begin position="101"/>
        <end position="120"/>
    </location>
</feature>
<keyword evidence="3 6" id="KW-0812">Transmembrane</keyword>
<dbReference type="Pfam" id="PF03553">
    <property type="entry name" value="Na_H_antiporter"/>
    <property type="match status" value="1"/>
</dbReference>
<feature type="transmembrane region" description="Helical" evidence="6">
    <location>
        <begin position="315"/>
        <end position="333"/>
    </location>
</feature>
<evidence type="ECO:0000256" key="5">
    <source>
        <dbReference type="ARBA" id="ARBA00023136"/>
    </source>
</evidence>
<feature type="transmembrane region" description="Helical" evidence="6">
    <location>
        <begin position="353"/>
        <end position="375"/>
    </location>
</feature>
<reference evidence="8 9" key="1">
    <citation type="submission" date="2016-12" db="EMBL/GenBank/DDBJ databases">
        <title>Draft genome sequences of strains Salinicola socius SMB35, Salinicola sp. MH3R3-1 and Chromohalobacter sp. SMB17 from the Verkhnekamsk potash mining region of Russia.</title>
        <authorList>
            <person name="Mavrodi D.V."/>
            <person name="Olsson B.E."/>
            <person name="Korsakova E.S."/>
            <person name="Pyankova A."/>
            <person name="Mavrodi O.V."/>
            <person name="Plotnikova E.G."/>
        </authorList>
    </citation>
    <scope>NUCLEOTIDE SEQUENCE [LARGE SCALE GENOMIC DNA]</scope>
    <source>
        <strain evidence="8 9">SMB17</strain>
    </source>
</reference>
<evidence type="ECO:0000256" key="4">
    <source>
        <dbReference type="ARBA" id="ARBA00022989"/>
    </source>
</evidence>